<evidence type="ECO:0000256" key="1">
    <source>
        <dbReference type="SAM" id="MobiDB-lite"/>
    </source>
</evidence>
<accession>A0AAV4ASE2</accession>
<keyword evidence="3" id="KW-1185">Reference proteome</keyword>
<protein>
    <submittedName>
        <fullName evidence="2">Uncharacterized protein</fullName>
    </submittedName>
</protein>
<dbReference type="AlphaFoldDB" id="A0AAV4ASE2"/>
<feature type="region of interest" description="Disordered" evidence="1">
    <location>
        <begin position="1"/>
        <end position="25"/>
    </location>
</feature>
<name>A0AAV4ASE2_9GAST</name>
<reference evidence="2 3" key="1">
    <citation type="journal article" date="2021" name="Elife">
        <title>Chloroplast acquisition without the gene transfer in kleptoplastic sea slugs, Plakobranchus ocellatus.</title>
        <authorList>
            <person name="Maeda T."/>
            <person name="Takahashi S."/>
            <person name="Yoshida T."/>
            <person name="Shimamura S."/>
            <person name="Takaki Y."/>
            <person name="Nagai Y."/>
            <person name="Toyoda A."/>
            <person name="Suzuki Y."/>
            <person name="Arimoto A."/>
            <person name="Ishii H."/>
            <person name="Satoh N."/>
            <person name="Nishiyama T."/>
            <person name="Hasebe M."/>
            <person name="Maruyama T."/>
            <person name="Minagawa J."/>
            <person name="Obokata J."/>
            <person name="Shigenobu S."/>
        </authorList>
    </citation>
    <scope>NUCLEOTIDE SEQUENCE [LARGE SCALE GENOMIC DNA]</scope>
</reference>
<evidence type="ECO:0000313" key="2">
    <source>
        <dbReference type="EMBL" id="GFO09496.1"/>
    </source>
</evidence>
<proteinExistence type="predicted"/>
<sequence length="68" mass="7059">MPSPAYWTGRGSSRPRWRSLSGQPGSSCRISLGGIGGTVASVSTLRSAGSHLSRVRAPPSEPQPDRGP</sequence>
<evidence type="ECO:0000313" key="3">
    <source>
        <dbReference type="Proteomes" id="UP000735302"/>
    </source>
</evidence>
<comment type="caution">
    <text evidence="2">The sequence shown here is derived from an EMBL/GenBank/DDBJ whole genome shotgun (WGS) entry which is preliminary data.</text>
</comment>
<dbReference type="EMBL" id="BLXT01004100">
    <property type="protein sequence ID" value="GFO09496.1"/>
    <property type="molecule type" value="Genomic_DNA"/>
</dbReference>
<dbReference type="Proteomes" id="UP000735302">
    <property type="component" value="Unassembled WGS sequence"/>
</dbReference>
<organism evidence="2 3">
    <name type="scientific">Plakobranchus ocellatus</name>
    <dbReference type="NCBI Taxonomy" id="259542"/>
    <lineage>
        <taxon>Eukaryota</taxon>
        <taxon>Metazoa</taxon>
        <taxon>Spiralia</taxon>
        <taxon>Lophotrochozoa</taxon>
        <taxon>Mollusca</taxon>
        <taxon>Gastropoda</taxon>
        <taxon>Heterobranchia</taxon>
        <taxon>Euthyneura</taxon>
        <taxon>Panpulmonata</taxon>
        <taxon>Sacoglossa</taxon>
        <taxon>Placobranchoidea</taxon>
        <taxon>Plakobranchidae</taxon>
        <taxon>Plakobranchus</taxon>
    </lineage>
</organism>
<gene>
    <name evidence="2" type="ORF">PoB_003600100</name>
</gene>
<feature type="region of interest" description="Disordered" evidence="1">
    <location>
        <begin position="46"/>
        <end position="68"/>
    </location>
</feature>